<dbReference type="InterPro" id="IPR027417">
    <property type="entry name" value="P-loop_NTPase"/>
</dbReference>
<dbReference type="EMBL" id="HBUF01115352">
    <property type="protein sequence ID" value="CAG6641065.1"/>
    <property type="molecule type" value="Transcribed_RNA"/>
</dbReference>
<comment type="pathway">
    <text evidence="1">tRNA modification; 5-methoxycarbonylmethyl-2-thiouridine-tRNA biosynthesis.</text>
</comment>
<protein>
    <recommendedName>
        <fullName evidence="3">Elongator complex protein 6</fullName>
    </recommendedName>
</protein>
<reference evidence="4" key="1">
    <citation type="submission" date="2021-05" db="EMBL/GenBank/DDBJ databases">
        <authorList>
            <person name="Alioto T."/>
            <person name="Alioto T."/>
            <person name="Gomez Garrido J."/>
        </authorList>
    </citation>
    <scope>NUCLEOTIDE SEQUENCE</scope>
</reference>
<dbReference type="UniPathway" id="UPA00988"/>
<comment type="similarity">
    <text evidence="2">Belongs to the ELP6 family.</text>
</comment>
<dbReference type="Gene3D" id="3.40.50.300">
    <property type="entry name" value="P-loop containing nucleotide triphosphate hydrolases"/>
    <property type="match status" value="1"/>
</dbReference>
<evidence type="ECO:0000256" key="2">
    <source>
        <dbReference type="ARBA" id="ARBA00008837"/>
    </source>
</evidence>
<dbReference type="PANTHER" id="PTHR16184:SF6">
    <property type="entry name" value="ELONGATOR COMPLEX PROTEIN 6"/>
    <property type="match status" value="1"/>
</dbReference>
<sequence length="232" mass="26528">MAEITKALNLSWECLQQTCITVEEREHMDASFMILSLLNMFLKETGDNKESPSHVVLVLFQNNFQHLNNIGMKLFMSLKSLVQSQKLTLLEMFSEESSVQDKFKSIHNSISSIQAKDKLIIFTNLNHLTYMGAPENDIFDFVHYVKNTLGEHTCVLHCTHNKQDNVVETLNNAIRHLSSYVIQVSNLKTGFCKEISGHINVSNKYKTYKKTHHFLFTSRGVNVFLPGGISTR</sequence>
<dbReference type="Pfam" id="PF09807">
    <property type="entry name" value="ELP6"/>
    <property type="match status" value="1"/>
</dbReference>
<dbReference type="GO" id="GO:0002098">
    <property type="term" value="P:tRNA wobble uridine modification"/>
    <property type="evidence" value="ECO:0007669"/>
    <property type="project" value="InterPro"/>
</dbReference>
<name>A0A8D8QYV4_9HEMI</name>
<dbReference type="AlphaFoldDB" id="A0A8D8QYV4"/>
<accession>A0A8D8QYV4</accession>
<dbReference type="PANTHER" id="PTHR16184">
    <property type="entry name" value="ELONGATOR COMPLEX PROTEIN 6"/>
    <property type="match status" value="1"/>
</dbReference>
<evidence type="ECO:0000313" key="4">
    <source>
        <dbReference type="EMBL" id="CAG6641065.1"/>
    </source>
</evidence>
<proteinExistence type="inferred from homology"/>
<dbReference type="InterPro" id="IPR018627">
    <property type="entry name" value="ELP6"/>
</dbReference>
<evidence type="ECO:0000256" key="3">
    <source>
        <dbReference type="ARBA" id="ARBA00020263"/>
    </source>
</evidence>
<dbReference type="GO" id="GO:0033588">
    <property type="term" value="C:elongator holoenzyme complex"/>
    <property type="evidence" value="ECO:0007669"/>
    <property type="project" value="InterPro"/>
</dbReference>
<evidence type="ECO:0000256" key="1">
    <source>
        <dbReference type="ARBA" id="ARBA00005043"/>
    </source>
</evidence>
<organism evidence="4">
    <name type="scientific">Cacopsylla melanoneura</name>
    <dbReference type="NCBI Taxonomy" id="428564"/>
    <lineage>
        <taxon>Eukaryota</taxon>
        <taxon>Metazoa</taxon>
        <taxon>Ecdysozoa</taxon>
        <taxon>Arthropoda</taxon>
        <taxon>Hexapoda</taxon>
        <taxon>Insecta</taxon>
        <taxon>Pterygota</taxon>
        <taxon>Neoptera</taxon>
        <taxon>Paraneoptera</taxon>
        <taxon>Hemiptera</taxon>
        <taxon>Sternorrhyncha</taxon>
        <taxon>Psylloidea</taxon>
        <taxon>Psyllidae</taxon>
        <taxon>Psyllinae</taxon>
        <taxon>Cacopsylla</taxon>
    </lineage>
</organism>